<dbReference type="SUPFAM" id="SSF49265">
    <property type="entry name" value="Fibronectin type III"/>
    <property type="match status" value="6"/>
</dbReference>
<keyword evidence="3" id="KW-0812">Transmembrane</keyword>
<dbReference type="PANTHER" id="PTHR13817">
    <property type="entry name" value="TITIN"/>
    <property type="match status" value="1"/>
</dbReference>
<keyword evidence="1" id="KW-0677">Repeat</keyword>
<dbReference type="InterPro" id="IPR013783">
    <property type="entry name" value="Ig-like_fold"/>
</dbReference>
<feature type="domain" description="Fibronectin type-III" evidence="4">
    <location>
        <begin position="496"/>
        <end position="585"/>
    </location>
</feature>
<dbReference type="InterPro" id="IPR050964">
    <property type="entry name" value="Striated_Muscle_Regulatory"/>
</dbReference>
<feature type="domain" description="Fibronectin type-III" evidence="4">
    <location>
        <begin position="729"/>
        <end position="822"/>
    </location>
</feature>
<feature type="domain" description="Fibronectin type-III" evidence="4">
    <location>
        <begin position="283"/>
        <end position="379"/>
    </location>
</feature>
<dbReference type="InterPro" id="IPR036116">
    <property type="entry name" value="FN3_sf"/>
</dbReference>
<accession>A0A267GSH7</accession>
<feature type="domain" description="Fibronectin type-III" evidence="4">
    <location>
        <begin position="826"/>
        <end position="919"/>
    </location>
</feature>
<gene>
    <name evidence="5" type="ORF">BOX15_Mlig034023g1</name>
</gene>
<dbReference type="SMART" id="SM00060">
    <property type="entry name" value="FN3"/>
    <property type="match status" value="9"/>
</dbReference>
<feature type="domain" description="Fibronectin type-III" evidence="4">
    <location>
        <begin position="613"/>
        <end position="702"/>
    </location>
</feature>
<keyword evidence="6" id="KW-1185">Reference proteome</keyword>
<keyword evidence="3" id="KW-1133">Transmembrane helix</keyword>
<feature type="domain" description="Fibronectin type-III" evidence="4">
    <location>
        <begin position="920"/>
        <end position="1013"/>
    </location>
</feature>
<feature type="region of interest" description="Disordered" evidence="2">
    <location>
        <begin position="425"/>
        <end position="448"/>
    </location>
</feature>
<comment type="caution">
    <text evidence="5">The sequence shown here is derived from an EMBL/GenBank/DDBJ whole genome shotgun (WGS) entry which is preliminary data.</text>
</comment>
<dbReference type="OrthoDB" id="6288582at2759"/>
<evidence type="ECO:0000256" key="2">
    <source>
        <dbReference type="SAM" id="MobiDB-lite"/>
    </source>
</evidence>
<feature type="non-terminal residue" evidence="5">
    <location>
        <position position="1"/>
    </location>
</feature>
<feature type="region of interest" description="Disordered" evidence="2">
    <location>
        <begin position="689"/>
        <end position="716"/>
    </location>
</feature>
<dbReference type="EMBL" id="NIVC01000169">
    <property type="protein sequence ID" value="PAA88955.1"/>
    <property type="molecule type" value="Genomic_DNA"/>
</dbReference>
<dbReference type="Pfam" id="PF00041">
    <property type="entry name" value="fn3"/>
    <property type="match status" value="5"/>
</dbReference>
<evidence type="ECO:0000256" key="1">
    <source>
        <dbReference type="ARBA" id="ARBA00022737"/>
    </source>
</evidence>
<feature type="transmembrane region" description="Helical" evidence="3">
    <location>
        <begin position="1276"/>
        <end position="1295"/>
    </location>
</feature>
<feature type="region of interest" description="Disordered" evidence="2">
    <location>
        <begin position="30"/>
        <end position="88"/>
    </location>
</feature>
<dbReference type="PANTHER" id="PTHR13817:SF73">
    <property type="entry name" value="FIBRONECTIN TYPE-III DOMAIN-CONTAINING PROTEIN"/>
    <property type="match status" value="1"/>
</dbReference>
<keyword evidence="3" id="KW-0472">Membrane</keyword>
<evidence type="ECO:0000313" key="5">
    <source>
        <dbReference type="EMBL" id="PAA88955.1"/>
    </source>
</evidence>
<dbReference type="PRINTS" id="PR00014">
    <property type="entry name" value="FNTYPEIII"/>
</dbReference>
<feature type="compositionally biased region" description="Low complexity" evidence="2">
    <location>
        <begin position="32"/>
        <end position="55"/>
    </location>
</feature>
<dbReference type="Proteomes" id="UP000215902">
    <property type="component" value="Unassembled WGS sequence"/>
</dbReference>
<feature type="region of interest" description="Disordered" evidence="2">
    <location>
        <begin position="1228"/>
        <end position="1256"/>
    </location>
</feature>
<organism evidence="5 6">
    <name type="scientific">Macrostomum lignano</name>
    <dbReference type="NCBI Taxonomy" id="282301"/>
    <lineage>
        <taxon>Eukaryota</taxon>
        <taxon>Metazoa</taxon>
        <taxon>Spiralia</taxon>
        <taxon>Lophotrochozoa</taxon>
        <taxon>Platyhelminthes</taxon>
        <taxon>Rhabditophora</taxon>
        <taxon>Macrostomorpha</taxon>
        <taxon>Macrostomida</taxon>
        <taxon>Macrostomidae</taxon>
        <taxon>Macrostomum</taxon>
    </lineage>
</organism>
<evidence type="ECO:0000256" key="3">
    <source>
        <dbReference type="SAM" id="Phobius"/>
    </source>
</evidence>
<evidence type="ECO:0000313" key="6">
    <source>
        <dbReference type="Proteomes" id="UP000215902"/>
    </source>
</evidence>
<dbReference type="PROSITE" id="PS50853">
    <property type="entry name" value="FN3"/>
    <property type="match status" value="9"/>
</dbReference>
<feature type="domain" description="Fibronectin type-III" evidence="4">
    <location>
        <begin position="1126"/>
        <end position="1222"/>
    </location>
</feature>
<reference evidence="5 6" key="1">
    <citation type="submission" date="2017-06" db="EMBL/GenBank/DDBJ databases">
        <title>A platform for efficient transgenesis in Macrostomum lignano, a flatworm model organism for stem cell research.</title>
        <authorList>
            <person name="Berezikov E."/>
        </authorList>
    </citation>
    <scope>NUCLEOTIDE SEQUENCE [LARGE SCALE GENOMIC DNA]</scope>
    <source>
        <strain evidence="5">DV1</strain>
        <tissue evidence="5">Whole organism</tissue>
    </source>
</reference>
<feature type="compositionally biased region" description="Low complexity" evidence="2">
    <location>
        <begin position="432"/>
        <end position="442"/>
    </location>
</feature>
<sequence>DDTSLLKAAIARASCTYIFSHLNSQYRASMLSSGGATPPSSASNEQQQSSPSSEHSSNHHRHYQAHQQNPLILPVPGGTSETAPGGPGEHIVMVHVGVGETFSVRAGNQIQNVCGPATVRMVSNSGPPLPMPMQVPPGHLVQQIVDENGILTHVILAPQPDAATGFYGPSGILQSPPTAAQPAGPPSGAVTTVQQAHIPVPYPLAYAHPITAHAGSPICLCSVNGGLAGGNGTLAASPANSDNPDGPSLRTTDAATAAPRSLDAALIELGITAEELADILSEMPQPTVTDSELNSCLVHLYPPERVPDSLFPMLSFELQLSETGSKGFYNCVFKGPAEEISLQDLKPNTEYFVKAKANLEALAGRFTESVAFRTRCLPPGPPGAPVLVARSRNSLTVKWGASENRGIKPTGYALELAEAAAASEADCEPDADAASSAPSGSEKFTERYRGSQRQFKINKLSPSRKYLIRVAAFSSLGLGDYSQIVAMATAGSAPTQPEPPYAVERSSRSILLAWSRRPADQEFELQCEDPASGLGFLAVYSGNSDRHRVANLRRATEYRFRLQARGSDGAASKWSPVAAFCTPADPPGPPVGLRQISTVEKTGGGKRRGGGGRGGGGSSISQEPGSIGLSWDSPVDDGGSTVKRYLVLVDGRIVAETDAAEQRQLVLTGLQPGRRHALTVVAASSSGQSVPSETLLAASAPGPPGQPLAPPRLSGRPRPTQLCLAWTAPPMPPDVVRTGDDSVEFELRLTPIVAGGVDYLVDEEVDGEEKNSTADIVYRGPALECSISDLEPGHRYAARVRARNSVGPGRWSPALEAATAAAPPDAPTPPAVSVRGPHSAGLAWRPPVSNNGALVVEYRVEIKRLDCGAEFSPLYSGPALSCEAKSLLPASEYAFRVLAVNAAGPGAYSAEVSAATPPGPPEQVGHLRIVGTTSTCITAAWTASDCRGAGVLGYSICVNDQPPIDVSPDQCEYTISSLRPDTLYRIRVRAYNSIGPGPMSPVCKAVTGPLPPPPPNRLECAHRAADWLKLRWSSAAASSSSSSASAASAAAASSSSDWPQYQVEAALDGAEPSWQLVYHGPALAARVARLTEQTAYLFRIRAANSSGFGDYSEPVRFVTDRAVPPAPKPPRVSGLTETSCRIDWKLQQQLDEPVTYLLQLMASGEPDYTLVHRGTEQCHRLSSLRPGTDYHVRVAACRRCPDTGDELTGPYSHSAAFCTRRPAAAAASASSASKEASTMQQKQSQQKQQPQQQQQQSLPWWHWQSVTAGFSQETRAALACMLAFGLLAALVAALLQRLAVLDV</sequence>
<dbReference type="Gene3D" id="2.60.40.10">
    <property type="entry name" value="Immunoglobulins"/>
    <property type="match status" value="9"/>
</dbReference>
<feature type="domain" description="Fibronectin type-III" evidence="4">
    <location>
        <begin position="1014"/>
        <end position="1122"/>
    </location>
</feature>
<dbReference type="InterPro" id="IPR003961">
    <property type="entry name" value="FN3_dom"/>
</dbReference>
<feature type="domain" description="Fibronectin type-III" evidence="4">
    <location>
        <begin position="381"/>
        <end position="495"/>
    </location>
</feature>
<dbReference type="CDD" id="cd00063">
    <property type="entry name" value="FN3"/>
    <property type="match status" value="9"/>
</dbReference>
<dbReference type="STRING" id="282301.A0A267GSH7"/>
<feature type="compositionally biased region" description="Pro residues" evidence="2">
    <location>
        <begin position="701"/>
        <end position="710"/>
    </location>
</feature>
<feature type="region of interest" description="Disordered" evidence="2">
    <location>
        <begin position="585"/>
        <end position="634"/>
    </location>
</feature>
<name>A0A267GSH7_9PLAT</name>
<protein>
    <recommendedName>
        <fullName evidence="4">Fibronectin type-III domain-containing protein</fullName>
    </recommendedName>
</protein>
<evidence type="ECO:0000259" key="4">
    <source>
        <dbReference type="PROSITE" id="PS50853"/>
    </source>
</evidence>
<proteinExistence type="predicted"/>